<reference evidence="3" key="1">
    <citation type="submission" date="2017-02" db="UniProtKB">
        <authorList>
            <consortium name="WormBaseParasite"/>
        </authorList>
    </citation>
    <scope>IDENTIFICATION</scope>
</reference>
<keyword evidence="2" id="KW-1185">Reference proteome</keyword>
<accession>A0A0N5B636</accession>
<keyword evidence="1" id="KW-1133">Transmembrane helix</keyword>
<sequence length="206" mass="24326">MICCFNTQKNIEKKPFATTKTSTSSYNEFDILEEEIQDIRMIFYGYIDILMLLKLIAIVIILWECLGFYLAKQEFVMYGFIVLSISSFLLFCAIITAIQEENKKYILTIMILFYFKILLLILYLGIVVVTVYTDEFIPHVHKYFIQDSIEVIGILMLIIFFTTIQILLTTKAYRYFMLRDELYTIPSVKVHQIRPELAHVLTKNKF</sequence>
<feature type="transmembrane region" description="Helical" evidence="1">
    <location>
        <begin position="151"/>
        <end position="169"/>
    </location>
</feature>
<keyword evidence="1" id="KW-0812">Transmembrane</keyword>
<dbReference type="AlphaFoldDB" id="A0A0N5B636"/>
<evidence type="ECO:0000256" key="1">
    <source>
        <dbReference type="SAM" id="Phobius"/>
    </source>
</evidence>
<dbReference type="Proteomes" id="UP000046392">
    <property type="component" value="Unplaced"/>
</dbReference>
<dbReference type="WBParaSite" id="SPAL_0000152600.1">
    <property type="protein sequence ID" value="SPAL_0000152600.1"/>
    <property type="gene ID" value="SPAL_0000152600"/>
</dbReference>
<keyword evidence="1" id="KW-0472">Membrane</keyword>
<evidence type="ECO:0000313" key="2">
    <source>
        <dbReference type="Proteomes" id="UP000046392"/>
    </source>
</evidence>
<feature type="transmembrane region" description="Helical" evidence="1">
    <location>
        <begin position="105"/>
        <end position="131"/>
    </location>
</feature>
<protein>
    <submittedName>
        <fullName evidence="3">Transmembrane protein</fullName>
    </submittedName>
</protein>
<name>A0A0N5B636_STREA</name>
<feature type="transmembrane region" description="Helical" evidence="1">
    <location>
        <begin position="43"/>
        <end position="63"/>
    </location>
</feature>
<evidence type="ECO:0000313" key="3">
    <source>
        <dbReference type="WBParaSite" id="SPAL_0000152600.1"/>
    </source>
</evidence>
<proteinExistence type="predicted"/>
<organism evidence="2 3">
    <name type="scientific">Strongyloides papillosus</name>
    <name type="common">Intestinal threadworm</name>
    <dbReference type="NCBI Taxonomy" id="174720"/>
    <lineage>
        <taxon>Eukaryota</taxon>
        <taxon>Metazoa</taxon>
        <taxon>Ecdysozoa</taxon>
        <taxon>Nematoda</taxon>
        <taxon>Chromadorea</taxon>
        <taxon>Rhabditida</taxon>
        <taxon>Tylenchina</taxon>
        <taxon>Panagrolaimomorpha</taxon>
        <taxon>Strongyloidoidea</taxon>
        <taxon>Strongyloididae</taxon>
        <taxon>Strongyloides</taxon>
    </lineage>
</organism>
<feature type="transmembrane region" description="Helical" evidence="1">
    <location>
        <begin position="75"/>
        <end position="98"/>
    </location>
</feature>